<name>A0A9X2XYD1_9BACT</name>
<protein>
    <submittedName>
        <fullName evidence="1">Uncharacterized protein</fullName>
    </submittedName>
</protein>
<keyword evidence="2" id="KW-1185">Reference proteome</keyword>
<accession>A0A9X2XYD1</accession>
<sequence length="131" mass="15480">MRVKKISLNQDDTIYELNGEHTIDFYRPPAKSFVIELIEIKNVQSPSSLEIEIKAGLSRRVIRLYQHRMKFLYQNGVFILDTSQIPEFSLNLEHINDYHYYIKVFPNGEDFSLTMYGVTDQVEQRVQFMAI</sequence>
<dbReference type="Proteomes" id="UP001155483">
    <property type="component" value="Unassembled WGS sequence"/>
</dbReference>
<organism evidence="1 2">
    <name type="scientific">Paraflavisolibacter caeni</name>
    <dbReference type="NCBI Taxonomy" id="2982496"/>
    <lineage>
        <taxon>Bacteria</taxon>
        <taxon>Pseudomonadati</taxon>
        <taxon>Bacteroidota</taxon>
        <taxon>Chitinophagia</taxon>
        <taxon>Chitinophagales</taxon>
        <taxon>Chitinophagaceae</taxon>
        <taxon>Paraflavisolibacter</taxon>
    </lineage>
</organism>
<dbReference type="RefSeq" id="WP_279298476.1">
    <property type="nucleotide sequence ID" value="NZ_JAOTIF010000017.1"/>
</dbReference>
<dbReference type="EMBL" id="JAOTIF010000017">
    <property type="protein sequence ID" value="MCU7551037.1"/>
    <property type="molecule type" value="Genomic_DNA"/>
</dbReference>
<proteinExistence type="predicted"/>
<evidence type="ECO:0000313" key="2">
    <source>
        <dbReference type="Proteomes" id="UP001155483"/>
    </source>
</evidence>
<evidence type="ECO:0000313" key="1">
    <source>
        <dbReference type="EMBL" id="MCU7551037.1"/>
    </source>
</evidence>
<comment type="caution">
    <text evidence="1">The sequence shown here is derived from an EMBL/GenBank/DDBJ whole genome shotgun (WGS) entry which is preliminary data.</text>
</comment>
<reference evidence="1" key="2">
    <citation type="submission" date="2023-04" db="EMBL/GenBank/DDBJ databases">
        <title>Paracnuella aquatica gen. nov., sp. nov., a member of the family Chitinophagaceae isolated from a hot spring.</title>
        <authorList>
            <person name="Wang C."/>
        </authorList>
    </citation>
    <scope>NUCLEOTIDE SEQUENCE</scope>
    <source>
        <strain evidence="1">LB-8</strain>
    </source>
</reference>
<gene>
    <name evidence="1" type="ORF">OCK74_18100</name>
</gene>
<reference evidence="1" key="1">
    <citation type="submission" date="2022-09" db="EMBL/GenBank/DDBJ databases">
        <authorList>
            <person name="Yuan C."/>
            <person name="Ke Z."/>
        </authorList>
    </citation>
    <scope>NUCLEOTIDE SEQUENCE</scope>
    <source>
        <strain evidence="1">LB-8</strain>
    </source>
</reference>
<dbReference type="AlphaFoldDB" id="A0A9X2XYD1"/>